<dbReference type="AlphaFoldDB" id="A0A0F9LJI8"/>
<name>A0A0F9LJI8_9ZZZZ</name>
<evidence type="ECO:0000313" key="1">
    <source>
        <dbReference type="EMBL" id="KKM87376.1"/>
    </source>
</evidence>
<dbReference type="EMBL" id="LAZR01007109">
    <property type="protein sequence ID" value="KKM87376.1"/>
    <property type="molecule type" value="Genomic_DNA"/>
</dbReference>
<proteinExistence type="predicted"/>
<reference evidence="1" key="1">
    <citation type="journal article" date="2015" name="Nature">
        <title>Complex archaea that bridge the gap between prokaryotes and eukaryotes.</title>
        <authorList>
            <person name="Spang A."/>
            <person name="Saw J.H."/>
            <person name="Jorgensen S.L."/>
            <person name="Zaremba-Niedzwiedzka K."/>
            <person name="Martijn J."/>
            <person name="Lind A.E."/>
            <person name="van Eijk R."/>
            <person name="Schleper C."/>
            <person name="Guy L."/>
            <person name="Ettema T.J."/>
        </authorList>
    </citation>
    <scope>NUCLEOTIDE SEQUENCE</scope>
</reference>
<sequence>MIKSVYDAIDESELIGMISEGITGKELSEEEILEIYLDDRIEHSVMHYPILARAGWLFWGNRYRDSGQSNIAKLCKNFSDESILQSYKSLQSIEVYYTEEYIGFNSDNQKADNIYPIFVKIKMKKL</sequence>
<gene>
    <name evidence="1" type="ORF">LCGC14_1269660</name>
</gene>
<comment type="caution">
    <text evidence="1">The sequence shown here is derived from an EMBL/GenBank/DDBJ whole genome shotgun (WGS) entry which is preliminary data.</text>
</comment>
<accession>A0A0F9LJI8</accession>
<organism evidence="1">
    <name type="scientific">marine sediment metagenome</name>
    <dbReference type="NCBI Taxonomy" id="412755"/>
    <lineage>
        <taxon>unclassified sequences</taxon>
        <taxon>metagenomes</taxon>
        <taxon>ecological metagenomes</taxon>
    </lineage>
</organism>
<protein>
    <submittedName>
        <fullName evidence="1">Uncharacterized protein</fullName>
    </submittedName>
</protein>